<dbReference type="Proteomes" id="UP001278500">
    <property type="component" value="Unassembled WGS sequence"/>
</dbReference>
<dbReference type="AlphaFoldDB" id="A0AAE0JEN6"/>
<protein>
    <submittedName>
        <fullName evidence="2">Uncharacterized protein</fullName>
    </submittedName>
</protein>
<sequence>MMWCSIKSCVRSRLNRIQGRRGCSIGRNQSRWLWESQWTERCGSLFFWGAIPVPGTRDSESVANQRRQTLELGSQVSLLVEVEGREPHVDLEVWIMERGMATAETQGRNLSGMRDILHGGWLKIQVHQIIARGRRAYTHNPSWELHLHSPGPQRQAMASRTRETG</sequence>
<name>A0AAE0JEN6_9PEZI</name>
<dbReference type="RefSeq" id="XP_062681584.1">
    <property type="nucleotide sequence ID" value="XM_062821640.1"/>
</dbReference>
<reference evidence="2" key="2">
    <citation type="submission" date="2023-06" db="EMBL/GenBank/DDBJ databases">
        <authorList>
            <consortium name="Lawrence Berkeley National Laboratory"/>
            <person name="Haridas S."/>
            <person name="Hensen N."/>
            <person name="Bonometti L."/>
            <person name="Westerberg I."/>
            <person name="Brannstrom I.O."/>
            <person name="Guillou S."/>
            <person name="Cros-Aarteil S."/>
            <person name="Calhoun S."/>
            <person name="Kuo A."/>
            <person name="Mondo S."/>
            <person name="Pangilinan J."/>
            <person name="Riley R."/>
            <person name="Labutti K."/>
            <person name="Andreopoulos B."/>
            <person name="Lipzen A."/>
            <person name="Chen C."/>
            <person name="Yanf M."/>
            <person name="Daum C."/>
            <person name="Ng V."/>
            <person name="Clum A."/>
            <person name="Steindorff A."/>
            <person name="Ohm R."/>
            <person name="Martin F."/>
            <person name="Silar P."/>
            <person name="Natvig D."/>
            <person name="Lalanne C."/>
            <person name="Gautier V."/>
            <person name="Ament-Velasquez S.L."/>
            <person name="Kruys A."/>
            <person name="Hutchinson M.I."/>
            <person name="Powell A.J."/>
            <person name="Barry K."/>
            <person name="Miller A.N."/>
            <person name="Grigoriev I.V."/>
            <person name="Debuchy R."/>
            <person name="Gladieux P."/>
            <person name="Thoren M.H."/>
            <person name="Johannesson H."/>
        </authorList>
    </citation>
    <scope>NUCLEOTIDE SEQUENCE</scope>
    <source>
        <strain evidence="2">CBS 560.94</strain>
    </source>
</reference>
<accession>A0AAE0JEN6</accession>
<comment type="caution">
    <text evidence="2">The sequence shown here is derived from an EMBL/GenBank/DDBJ whole genome shotgun (WGS) entry which is preliminary data.</text>
</comment>
<keyword evidence="3" id="KW-1185">Reference proteome</keyword>
<feature type="region of interest" description="Disordered" evidence="1">
    <location>
        <begin position="143"/>
        <end position="165"/>
    </location>
</feature>
<gene>
    <name evidence="2" type="ORF">B0H65DRAFT_191075</name>
</gene>
<evidence type="ECO:0000313" key="3">
    <source>
        <dbReference type="Proteomes" id="UP001278500"/>
    </source>
</evidence>
<organism evidence="2 3">
    <name type="scientific">Neurospora tetraspora</name>
    <dbReference type="NCBI Taxonomy" id="94610"/>
    <lineage>
        <taxon>Eukaryota</taxon>
        <taxon>Fungi</taxon>
        <taxon>Dikarya</taxon>
        <taxon>Ascomycota</taxon>
        <taxon>Pezizomycotina</taxon>
        <taxon>Sordariomycetes</taxon>
        <taxon>Sordariomycetidae</taxon>
        <taxon>Sordariales</taxon>
        <taxon>Sordariaceae</taxon>
        <taxon>Neurospora</taxon>
    </lineage>
</organism>
<dbReference type="EMBL" id="JAUEPP010000004">
    <property type="protein sequence ID" value="KAK3344971.1"/>
    <property type="molecule type" value="Genomic_DNA"/>
</dbReference>
<evidence type="ECO:0000256" key="1">
    <source>
        <dbReference type="SAM" id="MobiDB-lite"/>
    </source>
</evidence>
<reference evidence="2" key="1">
    <citation type="journal article" date="2023" name="Mol. Phylogenet. Evol.">
        <title>Genome-scale phylogeny and comparative genomics of the fungal order Sordariales.</title>
        <authorList>
            <person name="Hensen N."/>
            <person name="Bonometti L."/>
            <person name="Westerberg I."/>
            <person name="Brannstrom I.O."/>
            <person name="Guillou S."/>
            <person name="Cros-Aarteil S."/>
            <person name="Calhoun S."/>
            <person name="Haridas S."/>
            <person name="Kuo A."/>
            <person name="Mondo S."/>
            <person name="Pangilinan J."/>
            <person name="Riley R."/>
            <person name="LaButti K."/>
            <person name="Andreopoulos B."/>
            <person name="Lipzen A."/>
            <person name="Chen C."/>
            <person name="Yan M."/>
            <person name="Daum C."/>
            <person name="Ng V."/>
            <person name="Clum A."/>
            <person name="Steindorff A."/>
            <person name="Ohm R.A."/>
            <person name="Martin F."/>
            <person name="Silar P."/>
            <person name="Natvig D.O."/>
            <person name="Lalanne C."/>
            <person name="Gautier V."/>
            <person name="Ament-Velasquez S.L."/>
            <person name="Kruys A."/>
            <person name="Hutchinson M.I."/>
            <person name="Powell A.J."/>
            <person name="Barry K."/>
            <person name="Miller A.N."/>
            <person name="Grigoriev I.V."/>
            <person name="Debuchy R."/>
            <person name="Gladieux P."/>
            <person name="Hiltunen Thoren M."/>
            <person name="Johannesson H."/>
        </authorList>
    </citation>
    <scope>NUCLEOTIDE SEQUENCE</scope>
    <source>
        <strain evidence="2">CBS 560.94</strain>
    </source>
</reference>
<dbReference type="GeneID" id="87858794"/>
<evidence type="ECO:0000313" key="2">
    <source>
        <dbReference type="EMBL" id="KAK3344971.1"/>
    </source>
</evidence>
<proteinExistence type="predicted"/>